<dbReference type="Pfam" id="PF25209">
    <property type="entry name" value="Phage_capsid_4"/>
    <property type="match status" value="1"/>
</dbReference>
<dbReference type="OrthoDB" id="9806592at2"/>
<dbReference type="Proteomes" id="UP000323521">
    <property type="component" value="Chromosome"/>
</dbReference>
<evidence type="ECO:0000313" key="1">
    <source>
        <dbReference type="EMBL" id="ATW24160.1"/>
    </source>
</evidence>
<keyword evidence="2" id="KW-1185">Reference proteome</keyword>
<dbReference type="RefSeq" id="WP_148133338.1">
    <property type="nucleotide sequence ID" value="NZ_CP017634.1"/>
</dbReference>
<dbReference type="KEGG" id="fwa:DCMF_04620"/>
<dbReference type="EMBL" id="CP017634">
    <property type="protein sequence ID" value="ATW24160.1"/>
    <property type="molecule type" value="Genomic_DNA"/>
</dbReference>
<sequence>MVFEKLTESQQAKLNEAIELGSIRRVYEVLVEAASTSDFPYLLANTMGKVLQRAYQAVPDQWRRLVNIATLPDFKDKTILRVSEADDLEEIKGELGEYKDSTLEESKETYQLSIFGRTFSITYKSIINDDMDAIRKQPDRFGKAAARLLNQLVFGILINNPNMGDGKALFHVDHKNLGSAALAEASLTAAITAMRNQTDDKGNKIVVQPKYLLVPNELEWTARKLLQSAQVPQAGNTSASFAPNDQNVLRDVGLEPVICPWLTDANDWYLTADPATIDTIEVGFLRGVGESPQLFLKSPGWTTISGMAVDPFGMDDEPIKYKVRHIAKAKAVDWRGMYKSAVSN</sequence>
<gene>
    <name evidence="1" type="ORF">DCMF_04620</name>
</gene>
<evidence type="ECO:0000313" key="2">
    <source>
        <dbReference type="Proteomes" id="UP000323521"/>
    </source>
</evidence>
<protein>
    <submittedName>
        <fullName evidence="1">Uncharacterized protein</fullName>
    </submittedName>
</protein>
<proteinExistence type="predicted"/>
<name>A0A3G1KP13_FORW1</name>
<organism evidence="1 2">
    <name type="scientific">Formimonas warabiya</name>
    <dbReference type="NCBI Taxonomy" id="1761012"/>
    <lineage>
        <taxon>Bacteria</taxon>
        <taxon>Bacillati</taxon>
        <taxon>Bacillota</taxon>
        <taxon>Clostridia</taxon>
        <taxon>Eubacteriales</taxon>
        <taxon>Peptococcaceae</taxon>
        <taxon>Candidatus Formimonas</taxon>
    </lineage>
</organism>
<accession>A0A3G1KP13</accession>
<reference evidence="1 2" key="1">
    <citation type="submission" date="2016-10" db="EMBL/GenBank/DDBJ databases">
        <title>Complete Genome Sequence of Peptococcaceae strain DCMF.</title>
        <authorList>
            <person name="Edwards R.J."/>
            <person name="Holland S.I."/>
            <person name="Deshpande N.P."/>
            <person name="Wong Y.K."/>
            <person name="Ertan H."/>
            <person name="Manefield M."/>
            <person name="Russell T.L."/>
            <person name="Lee M.J."/>
        </authorList>
    </citation>
    <scope>NUCLEOTIDE SEQUENCE [LARGE SCALE GENOMIC DNA]</scope>
    <source>
        <strain evidence="1 2">DCMF</strain>
    </source>
</reference>
<dbReference type="AlphaFoldDB" id="A0A3G1KP13"/>